<sequence>MSPQVMSECLRTFFGLVTGNEGSLPEFEQLQVPKLRDEASARVSRALSGAYELLYGVITDSQNHYPDPKSLFLHHKFSPIKAQHQDIYSDQSIEISRLILTLRRQQSVRKSMALEADSARRRTEASAVRQRHFRVRRPKGREREGSPSFSDLGTKREQGEENESGGFAAIDEKFFGDLGGC</sequence>
<reference evidence="4" key="1">
    <citation type="journal article" date="2017" name="Nat. Commun.">
        <title>The asparagus genome sheds light on the origin and evolution of a young Y chromosome.</title>
        <authorList>
            <person name="Harkess A."/>
            <person name="Zhou J."/>
            <person name="Xu C."/>
            <person name="Bowers J.E."/>
            <person name="Van der Hulst R."/>
            <person name="Ayyampalayam S."/>
            <person name="Mercati F."/>
            <person name="Riccardi P."/>
            <person name="McKain M.R."/>
            <person name="Kakrana A."/>
            <person name="Tang H."/>
            <person name="Ray J."/>
            <person name="Groenendijk J."/>
            <person name="Arikit S."/>
            <person name="Mathioni S.M."/>
            <person name="Nakano M."/>
            <person name="Shan H."/>
            <person name="Telgmann-Rauber A."/>
            <person name="Kanno A."/>
            <person name="Yue Z."/>
            <person name="Chen H."/>
            <person name="Li W."/>
            <person name="Chen Y."/>
            <person name="Xu X."/>
            <person name="Zhang Y."/>
            <person name="Luo S."/>
            <person name="Chen H."/>
            <person name="Gao J."/>
            <person name="Mao Z."/>
            <person name="Pires J.C."/>
            <person name="Luo M."/>
            <person name="Kudrna D."/>
            <person name="Wing R.A."/>
            <person name="Meyers B.C."/>
            <person name="Yi K."/>
            <person name="Kong H."/>
            <person name="Lavrijsen P."/>
            <person name="Sunseri F."/>
            <person name="Falavigna A."/>
            <person name="Ye Y."/>
            <person name="Leebens-Mack J.H."/>
            <person name="Chen G."/>
        </authorList>
    </citation>
    <scope>NUCLEOTIDE SEQUENCE [LARGE SCALE GENOMIC DNA]</scope>
    <source>
        <strain evidence="4">cv. DH0086</strain>
    </source>
</reference>
<evidence type="ECO:0000313" key="3">
    <source>
        <dbReference type="EMBL" id="ONK81790.1"/>
    </source>
</evidence>
<evidence type="ECO:0000256" key="1">
    <source>
        <dbReference type="SAM" id="MobiDB-lite"/>
    </source>
</evidence>
<protein>
    <recommendedName>
        <fullName evidence="2">Conserved Oligomeric Golgi complex subunit 6 C-terminal domain-containing protein</fullName>
    </recommendedName>
</protein>
<name>A0A5P1FXC8_ASPOF</name>
<gene>
    <name evidence="3" type="ORF">A4U43_C01F32900</name>
</gene>
<feature type="domain" description="Conserved Oligomeric Golgi complex subunit 6 C-terminal" evidence="2">
    <location>
        <begin position="1"/>
        <end position="74"/>
    </location>
</feature>
<accession>A0A5P1FXC8</accession>
<organism evidence="3 4">
    <name type="scientific">Asparagus officinalis</name>
    <name type="common">Garden asparagus</name>
    <dbReference type="NCBI Taxonomy" id="4686"/>
    <lineage>
        <taxon>Eukaryota</taxon>
        <taxon>Viridiplantae</taxon>
        <taxon>Streptophyta</taxon>
        <taxon>Embryophyta</taxon>
        <taxon>Tracheophyta</taxon>
        <taxon>Spermatophyta</taxon>
        <taxon>Magnoliopsida</taxon>
        <taxon>Liliopsida</taxon>
        <taxon>Asparagales</taxon>
        <taxon>Asparagaceae</taxon>
        <taxon>Asparagoideae</taxon>
        <taxon>Asparagus</taxon>
    </lineage>
</organism>
<dbReference type="AlphaFoldDB" id="A0A5P1FXC8"/>
<dbReference type="Proteomes" id="UP000243459">
    <property type="component" value="Chromosome 1"/>
</dbReference>
<evidence type="ECO:0000313" key="4">
    <source>
        <dbReference type="Proteomes" id="UP000243459"/>
    </source>
</evidence>
<dbReference type="InterPro" id="IPR048369">
    <property type="entry name" value="COG6_C"/>
</dbReference>
<dbReference type="Gramene" id="ONK81790">
    <property type="protein sequence ID" value="ONK81790"/>
    <property type="gene ID" value="A4U43_C01F32900"/>
</dbReference>
<feature type="region of interest" description="Disordered" evidence="1">
    <location>
        <begin position="113"/>
        <end position="170"/>
    </location>
</feature>
<evidence type="ECO:0000259" key="2">
    <source>
        <dbReference type="Pfam" id="PF20653"/>
    </source>
</evidence>
<keyword evidence="4" id="KW-1185">Reference proteome</keyword>
<proteinExistence type="predicted"/>
<dbReference type="EMBL" id="CM007381">
    <property type="protein sequence ID" value="ONK81790.1"/>
    <property type="molecule type" value="Genomic_DNA"/>
</dbReference>
<feature type="compositionally biased region" description="Basic residues" evidence="1">
    <location>
        <begin position="129"/>
        <end position="140"/>
    </location>
</feature>
<dbReference type="Pfam" id="PF20653">
    <property type="entry name" value="COG6_C"/>
    <property type="match status" value="1"/>
</dbReference>